<comment type="caution">
    <text evidence="3">The sequence shown here is derived from an EMBL/GenBank/DDBJ whole genome shotgun (WGS) entry which is preliminary data.</text>
</comment>
<dbReference type="EMBL" id="JACHFG010000002">
    <property type="protein sequence ID" value="MBB6043178.1"/>
    <property type="molecule type" value="Genomic_DNA"/>
</dbReference>
<keyword evidence="1" id="KW-0812">Transmembrane</keyword>
<sequence>MKNKFFNKEELFKNKSDLIQSNKDFNNEMPILPKATIKALFLVIFGSLIISFAIFFMVLENKEITVVPNLYSLPIEDAIIELQRKELIPHIEFKFSSSALDKGKVIEQSLKPGTVLRHGNKVIIFISKGAIINKVDSFIGKNIDDVIINIKASSFGNSKLLYHIVEPLEVESELPKGIIIRQNPLPGSQVSSLTDLQFLVSKGKDRLDKHVKNYIGIYYKDAIASLLGDGISFDIDLANTDDFGNIVFQSIPAGTKINESDKISITIAKPKVDNNIVFGILTYKLKQHPSYVDISVRLKGLDGENSLIYSFKSKGGLIKLPYEVYKGSMIELYIYDKLINQTVIN</sequence>
<proteinExistence type="predicted"/>
<feature type="transmembrane region" description="Helical" evidence="1">
    <location>
        <begin position="39"/>
        <end position="59"/>
    </location>
</feature>
<evidence type="ECO:0000256" key="1">
    <source>
        <dbReference type="SAM" id="Phobius"/>
    </source>
</evidence>
<dbReference type="PROSITE" id="PS51178">
    <property type="entry name" value="PASTA"/>
    <property type="match status" value="2"/>
</dbReference>
<keyword evidence="1" id="KW-0472">Membrane</keyword>
<protein>
    <submittedName>
        <fullName evidence="3">Beta-lactam-binding protein with PASTA domain</fullName>
    </submittedName>
</protein>
<evidence type="ECO:0000313" key="4">
    <source>
        <dbReference type="Proteomes" id="UP000555838"/>
    </source>
</evidence>
<feature type="domain" description="PASTA" evidence="2">
    <location>
        <begin position="129"/>
        <end position="202"/>
    </location>
</feature>
<dbReference type="Gene3D" id="3.30.10.20">
    <property type="match status" value="2"/>
</dbReference>
<organism evidence="3 4">
    <name type="scientific">Borreliella yangtzensis</name>
    <dbReference type="NCBI Taxonomy" id="683292"/>
    <lineage>
        <taxon>Bacteria</taxon>
        <taxon>Pseudomonadati</taxon>
        <taxon>Spirochaetota</taxon>
        <taxon>Spirochaetia</taxon>
        <taxon>Spirochaetales</taxon>
        <taxon>Borreliaceae</taxon>
        <taxon>Borreliella</taxon>
    </lineage>
</organism>
<dbReference type="Proteomes" id="UP000555838">
    <property type="component" value="Unassembled WGS sequence"/>
</dbReference>
<keyword evidence="1" id="KW-1133">Transmembrane helix</keyword>
<dbReference type="InterPro" id="IPR005543">
    <property type="entry name" value="PASTA_dom"/>
</dbReference>
<evidence type="ECO:0000259" key="2">
    <source>
        <dbReference type="PROSITE" id="PS51178"/>
    </source>
</evidence>
<accession>A0ABR6PAP0</accession>
<dbReference type="Pfam" id="PF03793">
    <property type="entry name" value="PASTA"/>
    <property type="match status" value="3"/>
</dbReference>
<name>A0ABR6PAP0_9SPIR</name>
<dbReference type="CDD" id="cd06577">
    <property type="entry name" value="PASTA_pknB"/>
    <property type="match status" value="3"/>
</dbReference>
<dbReference type="SMART" id="SM00740">
    <property type="entry name" value="PASTA"/>
    <property type="match status" value="3"/>
</dbReference>
<evidence type="ECO:0000313" key="3">
    <source>
        <dbReference type="EMBL" id="MBB6043178.1"/>
    </source>
</evidence>
<feature type="domain" description="PASTA" evidence="2">
    <location>
        <begin position="61"/>
        <end position="128"/>
    </location>
</feature>
<keyword evidence="4" id="KW-1185">Reference proteome</keyword>
<reference evidence="3 4" key="1">
    <citation type="submission" date="2020-08" db="EMBL/GenBank/DDBJ databases">
        <title>Genomic Encyclopedia of Type Strains, Phase IV (KMG-IV): sequencing the most valuable type-strain genomes for metagenomic binning, comparative biology and taxonomic classification.</title>
        <authorList>
            <person name="Goeker M."/>
        </authorList>
    </citation>
    <scope>NUCLEOTIDE SEQUENCE [LARGE SCALE GENOMIC DNA]</scope>
    <source>
        <strain evidence="3 4">DSM 24625</strain>
    </source>
</reference>
<gene>
    <name evidence="3" type="ORF">HNP68_000791</name>
</gene>